<proteinExistence type="predicted"/>
<dbReference type="Proteomes" id="UP000823388">
    <property type="component" value="Chromosome 4N"/>
</dbReference>
<evidence type="ECO:0000313" key="3">
    <source>
        <dbReference type="EMBL" id="KAG2606885.1"/>
    </source>
</evidence>
<keyword evidence="2" id="KW-1133">Transmembrane helix</keyword>
<evidence type="ECO:0000256" key="2">
    <source>
        <dbReference type="SAM" id="Phobius"/>
    </source>
</evidence>
<feature type="transmembrane region" description="Helical" evidence="2">
    <location>
        <begin position="155"/>
        <end position="174"/>
    </location>
</feature>
<sequence>MFSYMQGERQLMIRSDHPSDQFQVKNFYSSPAHTFVRLHRVGFVSSGSSRVRSGSSGRGGLCNGQREQGAMPQSRGQGERRVRHRLHHLRLGRAVGTLPPPRQAKHSGNLRLTASLLLSLATFLGGKALVLLSLNTMGLREDLVSGGQRVAVKCLRPACAFLSVSTLVSLLALLPGRVYLYIGLAAVAVIMVAAVGAHWYLCRCTDGSDRDEPASYEQELNDREELEAAWKTSSCVTNSAFGGLVGVLFSASKISGAVPAAVDWAAYTAIFFMFSTAIVGMFVMTVSKKVPEITTRRCLRLRVATIKVANAFLLCSLVGAAFAAAFVVLRYSIFAAFAPLVITSIIFFLLRHCVARRGRSMAANLRGNQEAQIKAIEDIASKKRWC</sequence>
<accession>A0A8T0TCD4</accession>
<dbReference type="AlphaFoldDB" id="A0A8T0TCD4"/>
<feature type="transmembrane region" description="Helical" evidence="2">
    <location>
        <begin position="181"/>
        <end position="201"/>
    </location>
</feature>
<keyword evidence="4" id="KW-1185">Reference proteome</keyword>
<organism evidence="3 4">
    <name type="scientific">Panicum virgatum</name>
    <name type="common">Blackwell switchgrass</name>
    <dbReference type="NCBI Taxonomy" id="38727"/>
    <lineage>
        <taxon>Eukaryota</taxon>
        <taxon>Viridiplantae</taxon>
        <taxon>Streptophyta</taxon>
        <taxon>Embryophyta</taxon>
        <taxon>Tracheophyta</taxon>
        <taxon>Spermatophyta</taxon>
        <taxon>Magnoliopsida</taxon>
        <taxon>Liliopsida</taxon>
        <taxon>Poales</taxon>
        <taxon>Poaceae</taxon>
        <taxon>PACMAD clade</taxon>
        <taxon>Panicoideae</taxon>
        <taxon>Panicodae</taxon>
        <taxon>Paniceae</taxon>
        <taxon>Panicinae</taxon>
        <taxon>Panicum</taxon>
        <taxon>Panicum sect. Hiantes</taxon>
    </lineage>
</organism>
<keyword evidence="2" id="KW-0812">Transmembrane</keyword>
<feature type="region of interest" description="Disordered" evidence="1">
    <location>
        <begin position="47"/>
        <end position="80"/>
    </location>
</feature>
<feature type="transmembrane region" description="Helical" evidence="2">
    <location>
        <begin position="308"/>
        <end position="327"/>
    </location>
</feature>
<evidence type="ECO:0008006" key="5">
    <source>
        <dbReference type="Google" id="ProtNLM"/>
    </source>
</evidence>
<name>A0A8T0TCD4_PANVG</name>
<feature type="transmembrane region" description="Helical" evidence="2">
    <location>
        <begin position="264"/>
        <end position="287"/>
    </location>
</feature>
<dbReference type="EMBL" id="CM029044">
    <property type="protein sequence ID" value="KAG2606885.1"/>
    <property type="molecule type" value="Genomic_DNA"/>
</dbReference>
<evidence type="ECO:0000256" key="1">
    <source>
        <dbReference type="SAM" id="MobiDB-lite"/>
    </source>
</evidence>
<keyword evidence="2" id="KW-0472">Membrane</keyword>
<feature type="transmembrane region" description="Helical" evidence="2">
    <location>
        <begin position="112"/>
        <end position="135"/>
    </location>
</feature>
<comment type="caution">
    <text evidence="3">The sequence shown here is derived from an EMBL/GenBank/DDBJ whole genome shotgun (WGS) entry which is preliminary data.</text>
</comment>
<gene>
    <name evidence="3" type="ORF">PVAP13_4NG221865</name>
</gene>
<evidence type="ECO:0000313" key="4">
    <source>
        <dbReference type="Proteomes" id="UP000823388"/>
    </source>
</evidence>
<feature type="transmembrane region" description="Helical" evidence="2">
    <location>
        <begin position="333"/>
        <end position="350"/>
    </location>
</feature>
<reference evidence="3" key="1">
    <citation type="submission" date="2020-05" db="EMBL/GenBank/DDBJ databases">
        <title>WGS assembly of Panicum virgatum.</title>
        <authorList>
            <person name="Lovell J.T."/>
            <person name="Jenkins J."/>
            <person name="Shu S."/>
            <person name="Juenger T.E."/>
            <person name="Schmutz J."/>
        </authorList>
    </citation>
    <scope>NUCLEOTIDE SEQUENCE</scope>
    <source>
        <strain evidence="3">AP13</strain>
    </source>
</reference>
<protein>
    <recommendedName>
        <fullName evidence="5">Transmembrane protein</fullName>
    </recommendedName>
</protein>